<keyword evidence="2" id="KW-1185">Reference proteome</keyword>
<dbReference type="OrthoDB" id="2932746at2"/>
<proteinExistence type="predicted"/>
<name>W7DBN5_9LIST</name>
<accession>W7DBN5</accession>
<protein>
    <recommendedName>
        <fullName evidence="3">DUF4304 domain-containing protein</fullName>
    </recommendedName>
</protein>
<sequence>MIQKNGKGRIKISKKKFRKQKLKKIAKKQGFKSIASYVYKVEAGFFLSTLFFTKETKDGLSVTIWMDIKPYEYDNLFWTIFDMSDNIHSKDSIRANGAFTAPSIRIEKETFVLAKAEDTNNVSQQIVKYIVERYKEYLDSIEYSVVKFNSEILGKENYPDKELIKMLAYIQNGDISEALKLSKKEIENGHRGGYQNNDQDIYVYIKEYCERKLS</sequence>
<dbReference type="Proteomes" id="UP000019248">
    <property type="component" value="Unassembled WGS sequence"/>
</dbReference>
<evidence type="ECO:0000313" key="1">
    <source>
        <dbReference type="EMBL" id="EUJ44901.1"/>
    </source>
</evidence>
<comment type="caution">
    <text evidence="1">The sequence shown here is derived from an EMBL/GenBank/DDBJ whole genome shotgun (WGS) entry which is preliminary data.</text>
</comment>
<dbReference type="RefSeq" id="WP_036100741.1">
    <property type="nucleotide sequence ID" value="NZ_AODL01000009.1"/>
</dbReference>
<dbReference type="AlphaFoldDB" id="W7DBN5"/>
<evidence type="ECO:0000313" key="2">
    <source>
        <dbReference type="Proteomes" id="UP000019248"/>
    </source>
</evidence>
<dbReference type="EMBL" id="AODL01000009">
    <property type="protein sequence ID" value="EUJ44901.1"/>
    <property type="molecule type" value="Genomic_DNA"/>
</dbReference>
<gene>
    <name evidence="1" type="ORF">PRIP_08692</name>
</gene>
<organism evidence="1 2">
    <name type="scientific">Listeria riparia FSL S10-1204</name>
    <dbReference type="NCBI Taxonomy" id="1265816"/>
    <lineage>
        <taxon>Bacteria</taxon>
        <taxon>Bacillati</taxon>
        <taxon>Bacillota</taxon>
        <taxon>Bacilli</taxon>
        <taxon>Bacillales</taxon>
        <taxon>Listeriaceae</taxon>
        <taxon>Listeria</taxon>
    </lineage>
</organism>
<dbReference type="PATRIC" id="fig|1265816.5.peg.1718"/>
<evidence type="ECO:0008006" key="3">
    <source>
        <dbReference type="Google" id="ProtNLM"/>
    </source>
</evidence>
<reference evidence="1 2" key="1">
    <citation type="journal article" date="2014" name="Int. J. Syst. Evol. Microbiol.">
        <title>Listeria floridensis sp. nov., Listeria aquatica sp. nov., Listeria cornellensis sp. nov., Listeria riparia sp. nov. and Listeria grandensis sp. nov., from agricultural and natural environments.</title>
        <authorList>
            <person name="den Bakker H.C."/>
            <person name="Warchocki S."/>
            <person name="Wright E.M."/>
            <person name="Allred A.F."/>
            <person name="Ahlstrom C."/>
            <person name="Manuel C.S."/>
            <person name="Stasiewicz M.J."/>
            <person name="Burrell A."/>
            <person name="Roof S."/>
            <person name="Strawn L."/>
            <person name="Fortes E.D."/>
            <person name="Nightingale K.K."/>
            <person name="Kephart D."/>
            <person name="Wiedmann M."/>
        </authorList>
    </citation>
    <scope>NUCLEOTIDE SEQUENCE [LARGE SCALE GENOMIC DNA]</scope>
    <source>
        <strain evidence="1 2">FSL S10-1204</strain>
    </source>
</reference>